<name>A0A8H4W457_9HELO</name>
<gene>
    <name evidence="2" type="ORF">G7Y89_g7081</name>
</gene>
<organism evidence="2 3">
    <name type="scientific">Cudoniella acicularis</name>
    <dbReference type="NCBI Taxonomy" id="354080"/>
    <lineage>
        <taxon>Eukaryota</taxon>
        <taxon>Fungi</taxon>
        <taxon>Dikarya</taxon>
        <taxon>Ascomycota</taxon>
        <taxon>Pezizomycotina</taxon>
        <taxon>Leotiomycetes</taxon>
        <taxon>Helotiales</taxon>
        <taxon>Tricladiaceae</taxon>
        <taxon>Cudoniella</taxon>
    </lineage>
</organism>
<keyword evidence="3" id="KW-1185">Reference proteome</keyword>
<feature type="compositionally biased region" description="Polar residues" evidence="1">
    <location>
        <begin position="55"/>
        <end position="67"/>
    </location>
</feature>
<feature type="compositionally biased region" description="Basic and acidic residues" evidence="1">
    <location>
        <begin position="70"/>
        <end position="79"/>
    </location>
</feature>
<protein>
    <submittedName>
        <fullName evidence="2">Uncharacterized protein</fullName>
    </submittedName>
</protein>
<feature type="region of interest" description="Disordered" evidence="1">
    <location>
        <begin position="55"/>
        <end position="79"/>
    </location>
</feature>
<evidence type="ECO:0000313" key="3">
    <source>
        <dbReference type="Proteomes" id="UP000566819"/>
    </source>
</evidence>
<evidence type="ECO:0000256" key="1">
    <source>
        <dbReference type="SAM" id="MobiDB-lite"/>
    </source>
</evidence>
<dbReference type="EMBL" id="JAAMPI010000482">
    <property type="protein sequence ID" value="KAF4631050.1"/>
    <property type="molecule type" value="Genomic_DNA"/>
</dbReference>
<evidence type="ECO:0000313" key="2">
    <source>
        <dbReference type="EMBL" id="KAF4631050.1"/>
    </source>
</evidence>
<dbReference type="Proteomes" id="UP000566819">
    <property type="component" value="Unassembled WGS sequence"/>
</dbReference>
<dbReference type="AlphaFoldDB" id="A0A8H4W457"/>
<sequence>MSETKFLPFTLGPSAALPGIWSFGWGMQRLKSPANCAVLTDDVVVEASANNRQPKTFTDLRASSTPVTPKRLDRVQSSQ</sequence>
<accession>A0A8H4W457</accession>
<reference evidence="2 3" key="1">
    <citation type="submission" date="2020-03" db="EMBL/GenBank/DDBJ databases">
        <title>Draft Genome Sequence of Cudoniella acicularis.</title>
        <authorList>
            <person name="Buettner E."/>
            <person name="Kellner H."/>
        </authorList>
    </citation>
    <scope>NUCLEOTIDE SEQUENCE [LARGE SCALE GENOMIC DNA]</scope>
    <source>
        <strain evidence="2 3">DSM 108380</strain>
    </source>
</reference>
<proteinExistence type="predicted"/>
<comment type="caution">
    <text evidence="2">The sequence shown here is derived from an EMBL/GenBank/DDBJ whole genome shotgun (WGS) entry which is preliminary data.</text>
</comment>